<dbReference type="FunFam" id="3.90.180.10:FF:000018">
    <property type="entry name" value="NAD(P)-dependent alcohol dehydrogenase"/>
    <property type="match status" value="1"/>
</dbReference>
<comment type="similarity">
    <text evidence="2 8">Belongs to the zinc-containing alcohol dehydrogenase family.</text>
</comment>
<evidence type="ECO:0000256" key="2">
    <source>
        <dbReference type="ARBA" id="ARBA00008072"/>
    </source>
</evidence>
<name>A0A1H9LGV5_9GAMM</name>
<evidence type="ECO:0000256" key="6">
    <source>
        <dbReference type="ARBA" id="ARBA00023002"/>
    </source>
</evidence>
<dbReference type="Pfam" id="PF08240">
    <property type="entry name" value="ADH_N"/>
    <property type="match status" value="1"/>
</dbReference>
<dbReference type="Gene3D" id="3.90.180.10">
    <property type="entry name" value="Medium-chain alcohol dehydrogenases, catalytic domain"/>
    <property type="match status" value="1"/>
</dbReference>
<sequence>MKIKSYAAPAAGKPLEFYEYDAAPLGEEEVEVTVDYCGLCHSDLSMIDNEWGISSYPLIAGHEVSGRVSALGESAKNKGLKIGQAVGIGWSAKSCLHCDACIRGNHSNCESGATPTILNRGGFAEKIRADWQWVIPLPEALDPTLAGPLLCGGITVFKPLLMSQINAMSRVGVIGIGGLGHLAVKLLKALGAEVVAFSSNPSKKESILELGADEVVNSRDAEALKAQAGRFDLIISTVAVDLDWKPYFDALAPEGKFHTVGAVMKPIQVAAFDLIAGDKSIGGSSTGSPGELRSLLKLAARKKITPKIETFPMSKINDALDHLRAGKANFRVVLKADF</sequence>
<organism evidence="10 11">
    <name type="scientific">Rosenbergiella nectarea</name>
    <dbReference type="NCBI Taxonomy" id="988801"/>
    <lineage>
        <taxon>Bacteria</taxon>
        <taxon>Pseudomonadati</taxon>
        <taxon>Pseudomonadota</taxon>
        <taxon>Gammaproteobacteria</taxon>
        <taxon>Enterobacterales</taxon>
        <taxon>Erwiniaceae</taxon>
        <taxon>Rosenbergiella</taxon>
    </lineage>
</organism>
<keyword evidence="3 8" id="KW-0479">Metal-binding</keyword>
<keyword evidence="4 8" id="KW-0862">Zinc</keyword>
<evidence type="ECO:0000256" key="7">
    <source>
        <dbReference type="ARBA" id="ARBA00024074"/>
    </source>
</evidence>
<keyword evidence="5" id="KW-0521">NADP</keyword>
<evidence type="ECO:0000256" key="5">
    <source>
        <dbReference type="ARBA" id="ARBA00022857"/>
    </source>
</evidence>
<keyword evidence="11" id="KW-1185">Reference proteome</keyword>
<gene>
    <name evidence="10" type="ORF">SAMN05216522_111100</name>
</gene>
<evidence type="ECO:0000259" key="9">
    <source>
        <dbReference type="SMART" id="SM00829"/>
    </source>
</evidence>
<dbReference type="InterPro" id="IPR047109">
    <property type="entry name" value="CAD-like"/>
</dbReference>
<dbReference type="GO" id="GO:0008270">
    <property type="term" value="F:zinc ion binding"/>
    <property type="evidence" value="ECO:0007669"/>
    <property type="project" value="InterPro"/>
</dbReference>
<dbReference type="SUPFAM" id="SSF51735">
    <property type="entry name" value="NAD(P)-binding Rossmann-fold domains"/>
    <property type="match status" value="1"/>
</dbReference>
<evidence type="ECO:0000313" key="10">
    <source>
        <dbReference type="EMBL" id="SER10644.1"/>
    </source>
</evidence>
<comment type="cofactor">
    <cofactor evidence="1 8">
        <name>Zn(2+)</name>
        <dbReference type="ChEBI" id="CHEBI:29105"/>
    </cofactor>
</comment>
<evidence type="ECO:0000256" key="4">
    <source>
        <dbReference type="ARBA" id="ARBA00022833"/>
    </source>
</evidence>
<dbReference type="SUPFAM" id="SSF50129">
    <property type="entry name" value="GroES-like"/>
    <property type="match status" value="1"/>
</dbReference>
<dbReference type="RefSeq" id="WP_092677577.1">
    <property type="nucleotide sequence ID" value="NZ_FOGC01000011.1"/>
</dbReference>
<dbReference type="GO" id="GO:0008106">
    <property type="term" value="F:alcohol dehydrogenase (NADP+) activity"/>
    <property type="evidence" value="ECO:0007669"/>
    <property type="project" value="UniProtKB-EC"/>
</dbReference>
<evidence type="ECO:0000256" key="3">
    <source>
        <dbReference type="ARBA" id="ARBA00022723"/>
    </source>
</evidence>
<accession>A0A1H9LGV5</accession>
<protein>
    <recommendedName>
        <fullName evidence="7">alcohol dehydrogenase (NADP(+))</fullName>
        <ecNumber evidence="7">1.1.1.2</ecNumber>
    </recommendedName>
</protein>
<dbReference type="EC" id="1.1.1.2" evidence="7"/>
<dbReference type="InterPro" id="IPR002328">
    <property type="entry name" value="ADH_Zn_CS"/>
</dbReference>
<feature type="domain" description="Enoyl reductase (ER)" evidence="9">
    <location>
        <begin position="12"/>
        <end position="334"/>
    </location>
</feature>
<dbReference type="PROSITE" id="PS00065">
    <property type="entry name" value="D_2_HYDROXYACID_DH_1"/>
    <property type="match status" value="1"/>
</dbReference>
<evidence type="ECO:0000256" key="8">
    <source>
        <dbReference type="RuleBase" id="RU361277"/>
    </source>
</evidence>
<dbReference type="InterPro" id="IPR013154">
    <property type="entry name" value="ADH-like_N"/>
</dbReference>
<dbReference type="OrthoDB" id="9771084at2"/>
<keyword evidence="6" id="KW-0560">Oxidoreductase</keyword>
<dbReference type="Pfam" id="PF00107">
    <property type="entry name" value="ADH_zinc_N"/>
    <property type="match status" value="1"/>
</dbReference>
<dbReference type="EMBL" id="FOGC01000011">
    <property type="protein sequence ID" value="SER10644.1"/>
    <property type="molecule type" value="Genomic_DNA"/>
</dbReference>
<dbReference type="InterPro" id="IPR036291">
    <property type="entry name" value="NAD(P)-bd_dom_sf"/>
</dbReference>
<dbReference type="PROSITE" id="PS00059">
    <property type="entry name" value="ADH_ZINC"/>
    <property type="match status" value="1"/>
</dbReference>
<dbReference type="CDD" id="cd05283">
    <property type="entry name" value="CAD1"/>
    <property type="match status" value="1"/>
</dbReference>
<dbReference type="STRING" id="988801.SAMN05216522_111100"/>
<dbReference type="PANTHER" id="PTHR42683">
    <property type="entry name" value="ALDEHYDE REDUCTASE"/>
    <property type="match status" value="1"/>
</dbReference>
<dbReference type="AlphaFoldDB" id="A0A1H9LGV5"/>
<evidence type="ECO:0000256" key="1">
    <source>
        <dbReference type="ARBA" id="ARBA00001947"/>
    </source>
</evidence>
<dbReference type="Proteomes" id="UP000242515">
    <property type="component" value="Unassembled WGS sequence"/>
</dbReference>
<reference evidence="11" key="1">
    <citation type="submission" date="2016-10" db="EMBL/GenBank/DDBJ databases">
        <authorList>
            <person name="Varghese N."/>
            <person name="Submissions S."/>
        </authorList>
    </citation>
    <scope>NUCLEOTIDE SEQUENCE [LARGE SCALE GENOMIC DNA]</scope>
    <source>
        <strain evidence="11">8N4</strain>
    </source>
</reference>
<evidence type="ECO:0000313" key="11">
    <source>
        <dbReference type="Proteomes" id="UP000242515"/>
    </source>
</evidence>
<dbReference type="InterPro" id="IPR020843">
    <property type="entry name" value="ER"/>
</dbReference>
<dbReference type="Gene3D" id="3.40.50.720">
    <property type="entry name" value="NAD(P)-binding Rossmann-like Domain"/>
    <property type="match status" value="1"/>
</dbReference>
<dbReference type="InterPro" id="IPR011032">
    <property type="entry name" value="GroES-like_sf"/>
</dbReference>
<proteinExistence type="inferred from homology"/>
<dbReference type="InterPro" id="IPR029752">
    <property type="entry name" value="D-isomer_DH_CS1"/>
</dbReference>
<dbReference type="FunFam" id="3.40.50.720:FF:000022">
    <property type="entry name" value="Cinnamyl alcohol dehydrogenase"/>
    <property type="match status" value="1"/>
</dbReference>
<dbReference type="InterPro" id="IPR013149">
    <property type="entry name" value="ADH-like_C"/>
</dbReference>
<dbReference type="SMART" id="SM00829">
    <property type="entry name" value="PKS_ER"/>
    <property type="match status" value="1"/>
</dbReference>